<dbReference type="InterPro" id="IPR036034">
    <property type="entry name" value="PDZ_sf"/>
</dbReference>
<keyword evidence="2" id="KW-0645">Protease</keyword>
<dbReference type="SMART" id="SM00228">
    <property type="entry name" value="PDZ"/>
    <property type="match status" value="1"/>
</dbReference>
<feature type="region of interest" description="Disordered" evidence="5">
    <location>
        <begin position="173"/>
        <end position="195"/>
    </location>
</feature>
<dbReference type="FunFam" id="2.40.10.10:FF:000001">
    <property type="entry name" value="Periplasmic serine protease DegS"/>
    <property type="match status" value="1"/>
</dbReference>
<keyword evidence="6" id="KW-0812">Transmembrane</keyword>
<dbReference type="InterPro" id="IPR001478">
    <property type="entry name" value="PDZ"/>
</dbReference>
<dbReference type="EMBL" id="BAOP01000015">
    <property type="protein sequence ID" value="GAC80149.1"/>
    <property type="molecule type" value="Genomic_DNA"/>
</dbReference>
<dbReference type="InterPro" id="IPR043504">
    <property type="entry name" value="Peptidase_S1_PA_chymotrypsin"/>
</dbReference>
<feature type="compositionally biased region" description="Pro residues" evidence="5">
    <location>
        <begin position="23"/>
        <end position="34"/>
    </location>
</feature>
<dbReference type="PANTHER" id="PTHR43343:SF3">
    <property type="entry name" value="PROTEASE DO-LIKE 8, CHLOROPLASTIC"/>
    <property type="match status" value="1"/>
</dbReference>
<accession>M3VFJ7</accession>
<feature type="domain" description="PDZ" evidence="7">
    <location>
        <begin position="394"/>
        <end position="480"/>
    </location>
</feature>
<feature type="transmembrane region" description="Helical" evidence="6">
    <location>
        <begin position="145"/>
        <end position="167"/>
    </location>
</feature>
<evidence type="ECO:0000256" key="5">
    <source>
        <dbReference type="SAM" id="MobiDB-lite"/>
    </source>
</evidence>
<feature type="compositionally biased region" description="Low complexity" evidence="5">
    <location>
        <begin position="67"/>
        <end position="83"/>
    </location>
</feature>
<keyword evidence="6" id="KW-0472">Membrane</keyword>
<dbReference type="InterPro" id="IPR009003">
    <property type="entry name" value="Peptidase_S1_PA"/>
</dbReference>
<feature type="compositionally biased region" description="Basic and acidic residues" evidence="5">
    <location>
        <begin position="1"/>
        <end position="15"/>
    </location>
</feature>
<dbReference type="PROSITE" id="PS50106">
    <property type="entry name" value="PDZ"/>
    <property type="match status" value="1"/>
</dbReference>
<keyword evidence="3" id="KW-0378">Hydrolase</keyword>
<evidence type="ECO:0000256" key="2">
    <source>
        <dbReference type="ARBA" id="ARBA00022670"/>
    </source>
</evidence>
<dbReference type="Gene3D" id="2.40.10.10">
    <property type="entry name" value="Trypsin-like serine proteases"/>
    <property type="match status" value="2"/>
</dbReference>
<dbReference type="AlphaFoldDB" id="M3VFJ7"/>
<gene>
    <name evidence="8" type="ORF">GM1_015_00230</name>
</gene>
<dbReference type="SUPFAM" id="SSF50494">
    <property type="entry name" value="Trypsin-like serine proteases"/>
    <property type="match status" value="1"/>
</dbReference>
<evidence type="ECO:0000256" key="6">
    <source>
        <dbReference type="SAM" id="Phobius"/>
    </source>
</evidence>
<dbReference type="SUPFAM" id="SSF50156">
    <property type="entry name" value="PDZ domain-like"/>
    <property type="match status" value="1"/>
</dbReference>
<dbReference type="RefSeq" id="WP_008378997.1">
    <property type="nucleotide sequence ID" value="NZ_BAOP01000015.1"/>
</dbReference>
<feature type="region of interest" description="Disordered" evidence="5">
    <location>
        <begin position="1"/>
        <end position="83"/>
    </location>
</feature>
<organism evidence="8 9">
    <name type="scientific">Gordonia malaquae NBRC 108250</name>
    <dbReference type="NCBI Taxonomy" id="1223542"/>
    <lineage>
        <taxon>Bacteria</taxon>
        <taxon>Bacillati</taxon>
        <taxon>Actinomycetota</taxon>
        <taxon>Actinomycetes</taxon>
        <taxon>Mycobacteriales</taxon>
        <taxon>Gordoniaceae</taxon>
        <taxon>Gordonia</taxon>
    </lineage>
</organism>
<dbReference type="STRING" id="410332.SAMN04488550_1088"/>
<dbReference type="PANTHER" id="PTHR43343">
    <property type="entry name" value="PEPTIDASE S12"/>
    <property type="match status" value="1"/>
</dbReference>
<keyword evidence="6" id="KW-1133">Transmembrane helix</keyword>
<keyword evidence="9" id="KW-1185">Reference proteome</keyword>
<sequence>MTDGGYRDPSDRQDDFTAQNNPAPTPYSKLPPLPGSDAGAASSPFDAPTGVTSTGGFAAQQPTTVTPAYQAPQYQAPQHQSGAYGAAATTAPYGAPSTTPYQQPYGTGQFAAASPSGPPTGSLPPIGSDPAPGGGSGRGGSGKKLLVGAAVVAVLAGGVGGGVGYLVSDRNGTSSNTDTSIATGPTQTAQPPAAPGSVQETAARVLPSVVSITVSNGREVGSGSGVVLSDDGTILTNNHVVGGPNMQVLVSFSDGSRARARVLGADPVSDVAVIKADKTGLTPITIGKSDNLTVGQNVIAIGSPLGLEGTVTTGIISALNRPVSTSGADGQDSVIDAIQTDAAINPGNSGGALINSAGALIGINTAIATLGASTGSESGSIGLGFAIPVDQAMRVANQLRTSGKATQANIGVSVRPAADLEKPGAVVANVVRGGPAERAGIPVGALITAVNDRHITSADSLVAAVRSNAPGDTVKVTYTVNGDSKTVDVTLGTL</sequence>
<feature type="region of interest" description="Disordered" evidence="5">
    <location>
        <begin position="95"/>
        <end position="140"/>
    </location>
</feature>
<comment type="caution">
    <text evidence="8">The sequence shown here is derived from an EMBL/GenBank/DDBJ whole genome shotgun (WGS) entry which is preliminary data.</text>
</comment>
<dbReference type="eggNOG" id="COG0265">
    <property type="taxonomic scope" value="Bacteria"/>
</dbReference>
<feature type="compositionally biased region" description="Polar residues" evidence="5">
    <location>
        <begin position="50"/>
        <end position="66"/>
    </location>
</feature>
<dbReference type="Pfam" id="PF13365">
    <property type="entry name" value="Trypsin_2"/>
    <property type="match status" value="1"/>
</dbReference>
<dbReference type="Gene3D" id="2.30.42.10">
    <property type="match status" value="1"/>
</dbReference>
<keyword evidence="4" id="KW-0720">Serine protease</keyword>
<feature type="compositionally biased region" description="Low complexity" evidence="5">
    <location>
        <begin position="182"/>
        <end position="191"/>
    </location>
</feature>
<evidence type="ECO:0000259" key="7">
    <source>
        <dbReference type="PROSITE" id="PS50106"/>
    </source>
</evidence>
<evidence type="ECO:0000256" key="4">
    <source>
        <dbReference type="ARBA" id="ARBA00022825"/>
    </source>
</evidence>
<dbReference type="InterPro" id="IPR001940">
    <property type="entry name" value="Peptidase_S1C"/>
</dbReference>
<reference evidence="8 9" key="1">
    <citation type="submission" date="2013-02" db="EMBL/GenBank/DDBJ databases">
        <title>Whole genome shotgun sequence of Gordonia malaquae NBRC 108250.</title>
        <authorList>
            <person name="Yoshida I."/>
            <person name="Hosoyama A."/>
            <person name="Tsuchikane K."/>
            <person name="Ando Y."/>
            <person name="Baba S."/>
            <person name="Ohji S."/>
            <person name="Hamada M."/>
            <person name="Tamura T."/>
            <person name="Yamazoe A."/>
            <person name="Yamazaki S."/>
            <person name="Fujita N."/>
        </authorList>
    </citation>
    <scope>NUCLEOTIDE SEQUENCE [LARGE SCALE GENOMIC DNA]</scope>
    <source>
        <strain evidence="8 9">NBRC 108250</strain>
    </source>
</reference>
<evidence type="ECO:0000256" key="1">
    <source>
        <dbReference type="ARBA" id="ARBA00010541"/>
    </source>
</evidence>
<evidence type="ECO:0000256" key="3">
    <source>
        <dbReference type="ARBA" id="ARBA00022801"/>
    </source>
</evidence>
<evidence type="ECO:0000313" key="9">
    <source>
        <dbReference type="Proteomes" id="UP000035009"/>
    </source>
</evidence>
<name>M3VFJ7_GORML</name>
<dbReference type="GO" id="GO:0004252">
    <property type="term" value="F:serine-type endopeptidase activity"/>
    <property type="evidence" value="ECO:0007669"/>
    <property type="project" value="InterPro"/>
</dbReference>
<dbReference type="OrthoDB" id="9758917at2"/>
<dbReference type="InterPro" id="IPR051201">
    <property type="entry name" value="Chloro_Bact_Ser_Proteases"/>
</dbReference>
<proteinExistence type="inferred from homology"/>
<protein>
    <submittedName>
        <fullName evidence="8">Peptidase S1 family protein</fullName>
    </submittedName>
</protein>
<dbReference type="PRINTS" id="PR00834">
    <property type="entry name" value="PROTEASES2C"/>
</dbReference>
<evidence type="ECO:0000313" key="8">
    <source>
        <dbReference type="EMBL" id="GAC80149.1"/>
    </source>
</evidence>
<dbReference type="Pfam" id="PF13180">
    <property type="entry name" value="PDZ_2"/>
    <property type="match status" value="1"/>
</dbReference>
<dbReference type="GO" id="GO:0006508">
    <property type="term" value="P:proteolysis"/>
    <property type="evidence" value="ECO:0007669"/>
    <property type="project" value="UniProtKB-KW"/>
</dbReference>
<comment type="similarity">
    <text evidence="1">Belongs to the peptidase S1C family.</text>
</comment>
<dbReference type="Proteomes" id="UP000035009">
    <property type="component" value="Unassembled WGS sequence"/>
</dbReference>